<name>A0A4Y7RDB6_9FIRM</name>
<dbReference type="GO" id="GO:0016758">
    <property type="term" value="F:hexosyltransferase activity"/>
    <property type="evidence" value="ECO:0007669"/>
    <property type="project" value="InterPro"/>
</dbReference>
<dbReference type="EC" id="2.4.1.-" evidence="7"/>
<dbReference type="GO" id="GO:0009247">
    <property type="term" value="P:glycolipid biosynthetic process"/>
    <property type="evidence" value="ECO:0007669"/>
    <property type="project" value="InterPro"/>
</dbReference>
<sequence length="386" mass="42267">MGTIGKLRKVLILSVSVGAGHMRTAEAIKKACGSLAPEAEVVILDTFRYANPLLEKVVLGTYMEMLKMTPVLYGYLYRRSERGQPLSGRGKEEFNRILSLLSAPRLMAYIRDFEPQIIVCTHPFPLGIISYMKKRGKFNGLAVATITDFTIHSFWIFPHVDTYIVGSEALIPQCEQYGIEKKRIRATGIPIDPAFSKPYDKYRLRLELNLDPDLTTILLVGGGLGMGPLLSAVKSLGSGNNRLQLIVVSGANKVLYERLARTIPSLSCAIRLYGFVDNIHQLMAASDLMVGKAGGLTCAEALALGLPMFIVDPLPGQEERNTEFICSMQAGVKVEEKDLAAVITNYLHKQSDIASMASAALGLGKPGAAYDLVDYMSHVVRDLKVI</sequence>
<evidence type="ECO:0000259" key="6">
    <source>
        <dbReference type="Pfam" id="PF06925"/>
    </source>
</evidence>
<feature type="domain" description="Diacylglycerol glucosyltransferase N-terminal" evidence="6">
    <location>
        <begin position="21"/>
        <end position="191"/>
    </location>
</feature>
<dbReference type="PANTHER" id="PTHR43025:SF3">
    <property type="entry name" value="MONOGALACTOSYLDIACYLGLYCEROL SYNTHASE 1, CHLOROPLASTIC"/>
    <property type="match status" value="1"/>
</dbReference>
<evidence type="ECO:0000256" key="3">
    <source>
        <dbReference type="ARBA" id="ARBA00022676"/>
    </source>
</evidence>
<evidence type="ECO:0000256" key="2">
    <source>
        <dbReference type="ARBA" id="ARBA00006962"/>
    </source>
</evidence>
<dbReference type="InterPro" id="IPR009695">
    <property type="entry name" value="Diacylglyc_glucosyltr_N"/>
</dbReference>
<keyword evidence="4 7" id="KW-0808">Transferase</keyword>
<keyword evidence="8" id="KW-1185">Reference proteome</keyword>
<keyword evidence="3 7" id="KW-0328">Glycosyltransferase</keyword>
<dbReference type="GO" id="GO:0016020">
    <property type="term" value="C:membrane"/>
    <property type="evidence" value="ECO:0007669"/>
    <property type="project" value="UniProtKB-SubCell"/>
</dbReference>
<proteinExistence type="inferred from homology"/>
<dbReference type="AlphaFoldDB" id="A0A4Y7RDB6"/>
<dbReference type="SUPFAM" id="SSF53756">
    <property type="entry name" value="UDP-Glycosyltransferase/glycogen phosphorylase"/>
    <property type="match status" value="1"/>
</dbReference>
<reference evidence="7 8" key="1">
    <citation type="journal article" date="2018" name="Environ. Microbiol.">
        <title>Novel energy conservation strategies and behaviour of Pelotomaculum schinkii driving syntrophic propionate catabolism.</title>
        <authorList>
            <person name="Hidalgo-Ahumada C.A.P."/>
            <person name="Nobu M.K."/>
            <person name="Narihiro T."/>
            <person name="Tamaki H."/>
            <person name="Liu W.T."/>
            <person name="Kamagata Y."/>
            <person name="Stams A.J.M."/>
            <person name="Imachi H."/>
            <person name="Sousa D.Z."/>
        </authorList>
    </citation>
    <scope>NUCLEOTIDE SEQUENCE [LARGE SCALE GENOMIC DNA]</scope>
    <source>
        <strain evidence="7 8">HH</strain>
    </source>
</reference>
<dbReference type="InterPro" id="IPR050519">
    <property type="entry name" value="Glycosyltransf_28_UgtP"/>
</dbReference>
<accession>A0A4Y7RDB6</accession>
<organism evidence="7 8">
    <name type="scientific">Pelotomaculum schinkii</name>
    <dbReference type="NCBI Taxonomy" id="78350"/>
    <lineage>
        <taxon>Bacteria</taxon>
        <taxon>Bacillati</taxon>
        <taxon>Bacillota</taxon>
        <taxon>Clostridia</taxon>
        <taxon>Eubacteriales</taxon>
        <taxon>Desulfotomaculaceae</taxon>
        <taxon>Pelotomaculum</taxon>
    </lineage>
</organism>
<dbReference type="PANTHER" id="PTHR43025">
    <property type="entry name" value="MONOGALACTOSYLDIACYLGLYCEROL SYNTHASE"/>
    <property type="match status" value="1"/>
</dbReference>
<evidence type="ECO:0000256" key="4">
    <source>
        <dbReference type="ARBA" id="ARBA00022679"/>
    </source>
</evidence>
<comment type="similarity">
    <text evidence="2">Belongs to the glycosyltransferase 28 family.</text>
</comment>
<evidence type="ECO:0000313" key="7">
    <source>
        <dbReference type="EMBL" id="TEB06741.1"/>
    </source>
</evidence>
<dbReference type="Pfam" id="PF04101">
    <property type="entry name" value="Glyco_tran_28_C"/>
    <property type="match status" value="1"/>
</dbReference>
<protein>
    <submittedName>
        <fullName evidence="7">Processive diacylglycerol beta-glucosyltransferase</fullName>
        <ecNumber evidence="7">2.4.1.-</ecNumber>
    </submittedName>
</protein>
<evidence type="ECO:0000256" key="1">
    <source>
        <dbReference type="ARBA" id="ARBA00004370"/>
    </source>
</evidence>
<evidence type="ECO:0000313" key="8">
    <source>
        <dbReference type="Proteomes" id="UP000298324"/>
    </source>
</evidence>
<dbReference type="Gene3D" id="3.40.50.2000">
    <property type="entry name" value="Glycogen Phosphorylase B"/>
    <property type="match status" value="1"/>
</dbReference>
<comment type="caution">
    <text evidence="7">The sequence shown here is derived from an EMBL/GenBank/DDBJ whole genome shotgun (WGS) entry which is preliminary data.</text>
</comment>
<comment type="subcellular location">
    <subcellularLocation>
        <location evidence="1">Membrane</location>
    </subcellularLocation>
</comment>
<dbReference type="InterPro" id="IPR007235">
    <property type="entry name" value="Glyco_trans_28_C"/>
</dbReference>
<dbReference type="EMBL" id="QFGA01000001">
    <property type="protein sequence ID" value="TEB06741.1"/>
    <property type="molecule type" value="Genomic_DNA"/>
</dbReference>
<dbReference type="Pfam" id="PF06925">
    <property type="entry name" value="MGDG_synth"/>
    <property type="match status" value="1"/>
</dbReference>
<dbReference type="Proteomes" id="UP000298324">
    <property type="component" value="Unassembled WGS sequence"/>
</dbReference>
<gene>
    <name evidence="7" type="primary">ugtP_1</name>
    <name evidence="7" type="ORF">Psch_00273</name>
</gene>
<evidence type="ECO:0000259" key="5">
    <source>
        <dbReference type="Pfam" id="PF04101"/>
    </source>
</evidence>
<feature type="domain" description="Glycosyl transferase family 28 C-terminal" evidence="5">
    <location>
        <begin position="216"/>
        <end position="363"/>
    </location>
</feature>